<dbReference type="EMBL" id="MU275861">
    <property type="protein sequence ID" value="KAI0050531.1"/>
    <property type="molecule type" value="Genomic_DNA"/>
</dbReference>
<dbReference type="Proteomes" id="UP000814033">
    <property type="component" value="Unassembled WGS sequence"/>
</dbReference>
<protein>
    <submittedName>
        <fullName evidence="1">Uncharacterized protein</fullName>
    </submittedName>
</protein>
<gene>
    <name evidence="1" type="ORF">FA95DRAFT_1581211</name>
</gene>
<evidence type="ECO:0000313" key="2">
    <source>
        <dbReference type="Proteomes" id="UP000814033"/>
    </source>
</evidence>
<evidence type="ECO:0000313" key="1">
    <source>
        <dbReference type="EMBL" id="KAI0050531.1"/>
    </source>
</evidence>
<proteinExistence type="predicted"/>
<reference evidence="1" key="1">
    <citation type="submission" date="2021-02" db="EMBL/GenBank/DDBJ databases">
        <authorList>
            <consortium name="DOE Joint Genome Institute"/>
            <person name="Ahrendt S."/>
            <person name="Looney B.P."/>
            <person name="Miyauchi S."/>
            <person name="Morin E."/>
            <person name="Drula E."/>
            <person name="Courty P.E."/>
            <person name="Chicoki N."/>
            <person name="Fauchery L."/>
            <person name="Kohler A."/>
            <person name="Kuo A."/>
            <person name="Labutti K."/>
            <person name="Pangilinan J."/>
            <person name="Lipzen A."/>
            <person name="Riley R."/>
            <person name="Andreopoulos W."/>
            <person name="He G."/>
            <person name="Johnson J."/>
            <person name="Barry K.W."/>
            <person name="Grigoriev I.V."/>
            <person name="Nagy L."/>
            <person name="Hibbett D."/>
            <person name="Henrissat B."/>
            <person name="Matheny P.B."/>
            <person name="Labbe J."/>
            <person name="Martin F."/>
        </authorList>
    </citation>
    <scope>NUCLEOTIDE SEQUENCE</scope>
    <source>
        <strain evidence="1">FP105234-sp</strain>
    </source>
</reference>
<reference evidence="1" key="2">
    <citation type="journal article" date="2022" name="New Phytol.">
        <title>Evolutionary transition to the ectomycorrhizal habit in the genomes of a hyperdiverse lineage of mushroom-forming fungi.</title>
        <authorList>
            <person name="Looney B."/>
            <person name="Miyauchi S."/>
            <person name="Morin E."/>
            <person name="Drula E."/>
            <person name="Courty P.E."/>
            <person name="Kohler A."/>
            <person name="Kuo A."/>
            <person name="LaButti K."/>
            <person name="Pangilinan J."/>
            <person name="Lipzen A."/>
            <person name="Riley R."/>
            <person name="Andreopoulos W."/>
            <person name="He G."/>
            <person name="Johnson J."/>
            <person name="Nolan M."/>
            <person name="Tritt A."/>
            <person name="Barry K.W."/>
            <person name="Grigoriev I.V."/>
            <person name="Nagy L.G."/>
            <person name="Hibbett D."/>
            <person name="Henrissat B."/>
            <person name="Matheny P.B."/>
            <person name="Labbe J."/>
            <person name="Martin F.M."/>
        </authorList>
    </citation>
    <scope>NUCLEOTIDE SEQUENCE</scope>
    <source>
        <strain evidence="1">FP105234-sp</strain>
    </source>
</reference>
<name>A0ACB8S2B9_9AGAM</name>
<organism evidence="1 2">
    <name type="scientific">Auriscalpium vulgare</name>
    <dbReference type="NCBI Taxonomy" id="40419"/>
    <lineage>
        <taxon>Eukaryota</taxon>
        <taxon>Fungi</taxon>
        <taxon>Dikarya</taxon>
        <taxon>Basidiomycota</taxon>
        <taxon>Agaricomycotina</taxon>
        <taxon>Agaricomycetes</taxon>
        <taxon>Russulales</taxon>
        <taxon>Auriscalpiaceae</taxon>
        <taxon>Auriscalpium</taxon>
    </lineage>
</organism>
<sequence length="1164" mass="123690">MAAQTRPEPMNASPHHPKVKATLTLSTPFYIAGGAITGKLQLEARADRGLGIGLIMVELVAIEELTSRDHSATSRFLHTRRLYQGPGLPPSNAVHPHPIAGDPLLPTNYYPARRGITTFLFRLPIPAHSPSAIDFGSGLAKIKYEVRATVGVSWKGENRLVTDKKEVDVVENYAEDFDRIEPEGVIVGEHGKIWVQAKVVGGLLVAGEGACVELQVKNHSSKKSTGLSIALTRHLHLPSVSSSHKPPLQISDTLTSVNFRGPEYVASPGMEGLAQLVFDVPPNARTISAGVRHGDEDAVQPKEALFGVRCMVGIKMSMPIGSKDIHLDLPVTIFHPATLPPPPAHPLPLPTGPYNLHHEIPMSPHVMASTSPAPYMDPSQVHLYPVASPPPQTYGQNWYPQASHTPLALPYMSSPPPDQYYYYPQHHVIAPHFAIPRPSSAEPVYSQPLYNHPGLPPSAAQHPLLPLHSAPAIVLPPAEAEEGKGERASRITQHLRMTSRTRSVSPQSHRYPMGTVHDLRPPEPAELRNVAPEADVHLHSPRPMPSPTLTQTRDPFTYMATAKSERVEQLERMAVEVLEHDQNLSGELEIDKTLPAPPVPSGKDNAAVNRRRLDSLFPPAESLATGPGYSGPAPKTPTLSAVSLLKPPAGALRPSSVAESGLDALERRLLAEVGTRKLDEDRGRPDVRAVLPMPITIPRANAEDHDAINDSAISSLSLNQEMQQAQDAATARQTAAADVDPGDAAGVHDGRDLDGDPDSEFVDRISDERTQKQGRSHSGDSAHGTRKGKSRSNMSTGKSKSKGKKNKHKDKDVRDEEAVRLRKAAKGRVAEWLGRIEPTVPPATPSPVDSPRAASPASGLPVTGSPDVSQAPAAVGVVDTAMQDPSQEAEASAPVASISPAKGEQRAESPPPASVDIVTPNPRSSGFIPLATLRLRQDAPSKVEQTVASASGSGAVAANLSPRARFEAALKAAPPPALRREVPEPKKLVAAGQLRFAREAQLQVDSPAKYDVRSARGGRGGKVTSITALWANDSPKVPAPDKAGNFKDTAPASKPKPLASVPKVKATAGPLSTPSPLGAAKATSSPAALSSSLATPMLSSTASLSRPTTAPKAVVQRLPVVTEAPPASTPAPPAPTLMKGLAADFAFGQARLRDLIRKYQGQAA</sequence>
<keyword evidence="2" id="KW-1185">Reference proteome</keyword>
<comment type="caution">
    <text evidence="1">The sequence shown here is derived from an EMBL/GenBank/DDBJ whole genome shotgun (WGS) entry which is preliminary data.</text>
</comment>
<accession>A0ACB8S2B9</accession>